<proteinExistence type="predicted"/>
<gene>
    <name evidence="1" type="ORF">EI97DRAFT_460041</name>
</gene>
<dbReference type="RefSeq" id="XP_033651988.1">
    <property type="nucleotide sequence ID" value="XM_033801068.1"/>
</dbReference>
<dbReference type="Proteomes" id="UP000800097">
    <property type="component" value="Unassembled WGS sequence"/>
</dbReference>
<name>A0A6A6JGU8_WESOR</name>
<sequence length="235" mass="25957">MGGNNTTTNNTTNIIINNNFAPNPPTPNFIDTLLTWVNDMVSGSPFPITGDLNKDEPTLQTAVQQVAITAFLQKYNYAYNGANTSPPNYNGSKFFGTPEDFTNVAQNVLATNINIYVTNDLFIDDSLIPQWALKKMRNDLATWVQVVAGKPVIKGWQIAPYTRYYNDPSGKENISVDAQTLYTIVDALDQKGNPQKTLFLSFVGVWYGVSATFDLTPPQGTQKELVKQQVVGYGN</sequence>
<reference evidence="1" key="1">
    <citation type="journal article" date="2020" name="Stud. Mycol.">
        <title>101 Dothideomycetes genomes: a test case for predicting lifestyles and emergence of pathogens.</title>
        <authorList>
            <person name="Haridas S."/>
            <person name="Albert R."/>
            <person name="Binder M."/>
            <person name="Bloem J."/>
            <person name="Labutti K."/>
            <person name="Salamov A."/>
            <person name="Andreopoulos B."/>
            <person name="Baker S."/>
            <person name="Barry K."/>
            <person name="Bills G."/>
            <person name="Bluhm B."/>
            <person name="Cannon C."/>
            <person name="Castanera R."/>
            <person name="Culley D."/>
            <person name="Daum C."/>
            <person name="Ezra D."/>
            <person name="Gonzalez J."/>
            <person name="Henrissat B."/>
            <person name="Kuo A."/>
            <person name="Liang C."/>
            <person name="Lipzen A."/>
            <person name="Lutzoni F."/>
            <person name="Magnuson J."/>
            <person name="Mondo S."/>
            <person name="Nolan M."/>
            <person name="Ohm R."/>
            <person name="Pangilinan J."/>
            <person name="Park H.-J."/>
            <person name="Ramirez L."/>
            <person name="Alfaro M."/>
            <person name="Sun H."/>
            <person name="Tritt A."/>
            <person name="Yoshinaga Y."/>
            <person name="Zwiers L.-H."/>
            <person name="Turgeon B."/>
            <person name="Goodwin S."/>
            <person name="Spatafora J."/>
            <person name="Crous P."/>
            <person name="Grigoriev I."/>
        </authorList>
    </citation>
    <scope>NUCLEOTIDE SEQUENCE</scope>
    <source>
        <strain evidence="1">CBS 379.55</strain>
    </source>
</reference>
<dbReference type="EMBL" id="ML986502">
    <property type="protein sequence ID" value="KAF2274449.1"/>
    <property type="molecule type" value="Genomic_DNA"/>
</dbReference>
<dbReference type="OrthoDB" id="5408564at2759"/>
<organism evidence="1 2">
    <name type="scientific">Westerdykella ornata</name>
    <dbReference type="NCBI Taxonomy" id="318751"/>
    <lineage>
        <taxon>Eukaryota</taxon>
        <taxon>Fungi</taxon>
        <taxon>Dikarya</taxon>
        <taxon>Ascomycota</taxon>
        <taxon>Pezizomycotina</taxon>
        <taxon>Dothideomycetes</taxon>
        <taxon>Pleosporomycetidae</taxon>
        <taxon>Pleosporales</taxon>
        <taxon>Sporormiaceae</taxon>
        <taxon>Westerdykella</taxon>
    </lineage>
</organism>
<dbReference type="AlphaFoldDB" id="A0A6A6JGU8"/>
<evidence type="ECO:0000313" key="2">
    <source>
        <dbReference type="Proteomes" id="UP000800097"/>
    </source>
</evidence>
<accession>A0A6A6JGU8</accession>
<keyword evidence="2" id="KW-1185">Reference proteome</keyword>
<dbReference type="GeneID" id="54554243"/>
<protein>
    <submittedName>
        <fullName evidence="1">Uncharacterized protein</fullName>
    </submittedName>
</protein>
<evidence type="ECO:0000313" key="1">
    <source>
        <dbReference type="EMBL" id="KAF2274449.1"/>
    </source>
</evidence>